<gene>
    <name evidence="2" type="ORF">IQ241_04615</name>
</gene>
<dbReference type="Proteomes" id="UP000636505">
    <property type="component" value="Unassembled WGS sequence"/>
</dbReference>
<comment type="caution">
    <text evidence="2">The sequence shown here is derived from an EMBL/GenBank/DDBJ whole genome shotgun (WGS) entry which is preliminary data.</text>
</comment>
<evidence type="ECO:0000313" key="3">
    <source>
        <dbReference type="Proteomes" id="UP000636505"/>
    </source>
</evidence>
<evidence type="ECO:0000313" key="2">
    <source>
        <dbReference type="EMBL" id="MBE9076584.1"/>
    </source>
</evidence>
<dbReference type="InterPro" id="IPR036249">
    <property type="entry name" value="Thioredoxin-like_sf"/>
</dbReference>
<feature type="domain" description="Thioredoxin" evidence="1">
    <location>
        <begin position="28"/>
        <end position="159"/>
    </location>
</feature>
<protein>
    <submittedName>
        <fullName evidence="2">Redoxin domain-containing protein</fullName>
    </submittedName>
</protein>
<organism evidence="2 3">
    <name type="scientific">Vasconcelosia minhoensis LEGE 07310</name>
    <dbReference type="NCBI Taxonomy" id="915328"/>
    <lineage>
        <taxon>Bacteria</taxon>
        <taxon>Bacillati</taxon>
        <taxon>Cyanobacteriota</taxon>
        <taxon>Cyanophyceae</taxon>
        <taxon>Nodosilineales</taxon>
        <taxon>Cymatolegaceae</taxon>
        <taxon>Vasconcelosia</taxon>
        <taxon>Vasconcelosia minhoensis</taxon>
    </lineage>
</organism>
<dbReference type="InterPro" id="IPR013766">
    <property type="entry name" value="Thioredoxin_domain"/>
</dbReference>
<evidence type="ECO:0000259" key="1">
    <source>
        <dbReference type="PROSITE" id="PS51352"/>
    </source>
</evidence>
<dbReference type="InterPro" id="IPR044241">
    <property type="entry name" value="TxlA/HCF164"/>
</dbReference>
<dbReference type="InterPro" id="IPR017937">
    <property type="entry name" value="Thioredoxin_CS"/>
</dbReference>
<dbReference type="GO" id="GO:0016671">
    <property type="term" value="F:oxidoreductase activity, acting on a sulfur group of donors, disulfide as acceptor"/>
    <property type="evidence" value="ECO:0007669"/>
    <property type="project" value="TreeGrafter"/>
</dbReference>
<dbReference type="SUPFAM" id="SSF52833">
    <property type="entry name" value="Thioredoxin-like"/>
    <property type="match status" value="1"/>
</dbReference>
<name>A0A8J7AKY9_9CYAN</name>
<dbReference type="PROSITE" id="PS51352">
    <property type="entry name" value="THIOREDOXIN_2"/>
    <property type="match status" value="1"/>
</dbReference>
<proteinExistence type="predicted"/>
<keyword evidence="3" id="KW-1185">Reference proteome</keyword>
<accession>A0A8J7AKY9</accession>
<dbReference type="Pfam" id="PF00085">
    <property type="entry name" value="Thioredoxin"/>
    <property type="match status" value="1"/>
</dbReference>
<dbReference type="PANTHER" id="PTHR47353">
    <property type="entry name" value="THIOREDOXIN-LIKE PROTEIN HCF164, CHLOROPLASTIC"/>
    <property type="match status" value="1"/>
</dbReference>
<reference evidence="2" key="1">
    <citation type="submission" date="2020-10" db="EMBL/GenBank/DDBJ databases">
        <authorList>
            <person name="Castelo-Branco R."/>
            <person name="Eusebio N."/>
            <person name="Adriana R."/>
            <person name="Vieira A."/>
            <person name="Brugerolle De Fraissinette N."/>
            <person name="Rezende De Castro R."/>
            <person name="Schneider M.P."/>
            <person name="Vasconcelos V."/>
            <person name="Leao P.N."/>
        </authorList>
    </citation>
    <scope>NUCLEOTIDE SEQUENCE</scope>
    <source>
        <strain evidence="2">LEGE 07310</strain>
    </source>
</reference>
<dbReference type="Gene3D" id="3.40.30.10">
    <property type="entry name" value="Glutaredoxin"/>
    <property type="match status" value="1"/>
</dbReference>
<dbReference type="PANTHER" id="PTHR47353:SF1">
    <property type="entry name" value="THIOREDOXIN-LIKE PROTEIN HCF164, CHLOROPLASTIC"/>
    <property type="match status" value="1"/>
</dbReference>
<dbReference type="EMBL" id="JADEXG010000007">
    <property type="protein sequence ID" value="MBE9076584.1"/>
    <property type="molecule type" value="Genomic_DNA"/>
</dbReference>
<sequence length="159" mass="17305">MTAMAAAKEQFPRRRLTAVAAILIAGLLTVLLTRPAETAVSFTPLSGLMTLKATAAEAVPYEVAIANPKPTLIEFYADWCTTCQAMSPTVAALHQQYAERLNFVMLDVDRPQWASQVSDYGASGVPQFTLLDSEQQVVKTWVGKVPKAVFKTVFDQILG</sequence>
<dbReference type="PROSITE" id="PS00194">
    <property type="entry name" value="THIOREDOXIN_1"/>
    <property type="match status" value="1"/>
</dbReference>
<dbReference type="AlphaFoldDB" id="A0A8J7AKY9"/>